<keyword evidence="5" id="KW-0788">Thiol protease</keyword>
<dbReference type="PANTHER" id="PTHR47360">
    <property type="entry name" value="MUREIN DD-ENDOPEPTIDASE MEPS/MUREIN LD-CARBOXYPEPTIDASE"/>
    <property type="match status" value="1"/>
</dbReference>
<feature type="compositionally biased region" description="Low complexity" evidence="6">
    <location>
        <begin position="26"/>
        <end position="36"/>
    </location>
</feature>
<gene>
    <name evidence="9" type="ORF">GQN54_08845</name>
</gene>
<evidence type="ECO:0000256" key="6">
    <source>
        <dbReference type="SAM" id="MobiDB-lite"/>
    </source>
</evidence>
<feature type="compositionally biased region" description="Basic and acidic residues" evidence="6">
    <location>
        <begin position="49"/>
        <end position="58"/>
    </location>
</feature>
<dbReference type="PROSITE" id="PS51257">
    <property type="entry name" value="PROKAR_LIPOPROTEIN"/>
    <property type="match status" value="1"/>
</dbReference>
<dbReference type="GO" id="GO:0006508">
    <property type="term" value="P:proteolysis"/>
    <property type="evidence" value="ECO:0007669"/>
    <property type="project" value="UniProtKB-KW"/>
</dbReference>
<sequence>MNKKACSILICCLLVFITSCQINKKTSSTSSNSSQQLTEQKHSVKTTRKKESSNDNSKKSNKKIIQQKAEVKQVDTLAYLRKKYAPLLSTVQDSIQNLQLYKLIDEWMGTPYRFGGQSKNGTDCSGFAGILYAHTFSIALARRVSDIHQATPLLLKQEELKEGDLVFFDIGKRKLSHVGVYLTNGKFVHASTSQGVVISDLNMAYYKKYFRCGGRIIKS</sequence>
<reference evidence="9 10" key="1">
    <citation type="submission" date="2019-12" db="EMBL/GenBank/DDBJ databases">
        <authorList>
            <person name="Zhao J."/>
        </authorList>
    </citation>
    <scope>NUCLEOTIDE SEQUENCE [LARGE SCALE GENOMIC DNA]</scope>
    <source>
        <strain evidence="9 10">S-15</strain>
    </source>
</reference>
<dbReference type="AlphaFoldDB" id="A0A6N9NK28"/>
<keyword evidence="4 9" id="KW-0378">Hydrolase</keyword>
<feature type="region of interest" description="Disordered" evidence="6">
    <location>
        <begin position="26"/>
        <end position="64"/>
    </location>
</feature>
<dbReference type="InterPro" id="IPR052062">
    <property type="entry name" value="Murein_DD/LD_carboxypeptidase"/>
</dbReference>
<evidence type="ECO:0000256" key="2">
    <source>
        <dbReference type="ARBA" id="ARBA00022670"/>
    </source>
</evidence>
<organism evidence="9 10">
    <name type="scientific">Acidiluteibacter ferrifornacis</name>
    <dbReference type="NCBI Taxonomy" id="2692424"/>
    <lineage>
        <taxon>Bacteria</taxon>
        <taxon>Pseudomonadati</taxon>
        <taxon>Bacteroidota</taxon>
        <taxon>Flavobacteriia</taxon>
        <taxon>Flavobacteriales</taxon>
        <taxon>Cryomorphaceae</taxon>
        <taxon>Acidiluteibacter</taxon>
    </lineage>
</organism>
<evidence type="ECO:0000256" key="3">
    <source>
        <dbReference type="ARBA" id="ARBA00022729"/>
    </source>
</evidence>
<comment type="similarity">
    <text evidence="1">Belongs to the peptidase C40 family.</text>
</comment>
<dbReference type="InterPro" id="IPR038765">
    <property type="entry name" value="Papain-like_cys_pep_sf"/>
</dbReference>
<dbReference type="GO" id="GO:0008234">
    <property type="term" value="F:cysteine-type peptidase activity"/>
    <property type="evidence" value="ECO:0007669"/>
    <property type="project" value="UniProtKB-KW"/>
</dbReference>
<feature type="domain" description="NlpC/P60" evidence="8">
    <location>
        <begin position="94"/>
        <end position="217"/>
    </location>
</feature>
<evidence type="ECO:0000256" key="1">
    <source>
        <dbReference type="ARBA" id="ARBA00007074"/>
    </source>
</evidence>
<name>A0A6N9NK28_9FLAO</name>
<dbReference type="SUPFAM" id="SSF54001">
    <property type="entry name" value="Cysteine proteinases"/>
    <property type="match status" value="1"/>
</dbReference>
<dbReference type="RefSeq" id="WP_160633181.1">
    <property type="nucleotide sequence ID" value="NZ_WWNE01000007.1"/>
</dbReference>
<comment type="caution">
    <text evidence="9">The sequence shown here is derived from an EMBL/GenBank/DDBJ whole genome shotgun (WGS) entry which is preliminary data.</text>
</comment>
<keyword evidence="3 7" id="KW-0732">Signal</keyword>
<dbReference type="Proteomes" id="UP000470771">
    <property type="component" value="Unassembled WGS sequence"/>
</dbReference>
<accession>A0A6N9NK28</accession>
<protein>
    <submittedName>
        <fullName evidence="9">Glycoside hydrolase</fullName>
    </submittedName>
</protein>
<keyword evidence="10" id="KW-1185">Reference proteome</keyword>
<dbReference type="Gene3D" id="3.90.1720.10">
    <property type="entry name" value="endopeptidase domain like (from Nostoc punctiforme)"/>
    <property type="match status" value="1"/>
</dbReference>
<evidence type="ECO:0000256" key="5">
    <source>
        <dbReference type="ARBA" id="ARBA00022807"/>
    </source>
</evidence>
<dbReference type="EMBL" id="WWNE01000007">
    <property type="protein sequence ID" value="NBG66222.1"/>
    <property type="molecule type" value="Genomic_DNA"/>
</dbReference>
<evidence type="ECO:0000259" key="8">
    <source>
        <dbReference type="PROSITE" id="PS51935"/>
    </source>
</evidence>
<dbReference type="PROSITE" id="PS51935">
    <property type="entry name" value="NLPC_P60"/>
    <property type="match status" value="1"/>
</dbReference>
<feature type="chain" id="PRO_5026902754" evidence="7">
    <location>
        <begin position="25"/>
        <end position="219"/>
    </location>
</feature>
<dbReference type="InterPro" id="IPR000064">
    <property type="entry name" value="NLP_P60_dom"/>
</dbReference>
<keyword evidence="2" id="KW-0645">Protease</keyword>
<evidence type="ECO:0000256" key="4">
    <source>
        <dbReference type="ARBA" id="ARBA00022801"/>
    </source>
</evidence>
<feature type="signal peptide" evidence="7">
    <location>
        <begin position="1"/>
        <end position="24"/>
    </location>
</feature>
<dbReference type="PANTHER" id="PTHR47360:SF1">
    <property type="entry name" value="ENDOPEPTIDASE NLPC-RELATED"/>
    <property type="match status" value="1"/>
</dbReference>
<evidence type="ECO:0000313" key="10">
    <source>
        <dbReference type="Proteomes" id="UP000470771"/>
    </source>
</evidence>
<dbReference type="Pfam" id="PF00877">
    <property type="entry name" value="NLPC_P60"/>
    <property type="match status" value="1"/>
</dbReference>
<evidence type="ECO:0000313" key="9">
    <source>
        <dbReference type="EMBL" id="NBG66222.1"/>
    </source>
</evidence>
<evidence type="ECO:0000256" key="7">
    <source>
        <dbReference type="SAM" id="SignalP"/>
    </source>
</evidence>
<proteinExistence type="inferred from homology"/>